<dbReference type="AlphaFoldDB" id="A0A2M8M4T2"/>
<keyword evidence="2" id="KW-1185">Reference proteome</keyword>
<dbReference type="Pfam" id="PF06013">
    <property type="entry name" value="WXG100"/>
    <property type="match status" value="1"/>
</dbReference>
<gene>
    <name evidence="1" type="ORF">CUT44_05475</name>
</gene>
<organism evidence="1 2">
    <name type="scientific">Streptomyces carminius</name>
    <dbReference type="NCBI Taxonomy" id="2665496"/>
    <lineage>
        <taxon>Bacteria</taxon>
        <taxon>Bacillati</taxon>
        <taxon>Actinomycetota</taxon>
        <taxon>Actinomycetes</taxon>
        <taxon>Kitasatosporales</taxon>
        <taxon>Streptomycetaceae</taxon>
        <taxon>Streptomyces</taxon>
    </lineage>
</organism>
<accession>A0A2M8M4T2</accession>
<dbReference type="InterPro" id="IPR010310">
    <property type="entry name" value="T7SS_ESAT-6-like"/>
</dbReference>
<dbReference type="Proteomes" id="UP000230407">
    <property type="component" value="Unassembled WGS sequence"/>
</dbReference>
<dbReference type="Gene3D" id="1.10.287.1060">
    <property type="entry name" value="ESAT-6-like"/>
    <property type="match status" value="1"/>
</dbReference>
<name>A0A2M8M4T2_9ACTN</name>
<dbReference type="EMBL" id="PGGW01000017">
    <property type="protein sequence ID" value="PJE99217.1"/>
    <property type="molecule type" value="Genomic_DNA"/>
</dbReference>
<comment type="caution">
    <text evidence="1">The sequence shown here is derived from an EMBL/GenBank/DDBJ whole genome shotgun (WGS) entry which is preliminary data.</text>
</comment>
<dbReference type="InterPro" id="IPR036689">
    <property type="entry name" value="ESAT-6-like_sf"/>
</dbReference>
<proteinExistence type="predicted"/>
<reference evidence="1 2" key="1">
    <citation type="submission" date="2017-11" db="EMBL/GenBank/DDBJ databases">
        <title>Streptomyces carmine sp. nov., a novel actinomycete isolated from Sophora alopecuroides in Xinjiang, China.</title>
        <authorList>
            <person name="Wang Y."/>
            <person name="Luo X."/>
            <person name="Wan C."/>
            <person name="Zhang L."/>
        </authorList>
    </citation>
    <scope>NUCLEOTIDE SEQUENCE [LARGE SCALE GENOMIC DNA]</scope>
    <source>
        <strain evidence="1 2">TRM SA0054</strain>
    </source>
</reference>
<protein>
    <submittedName>
        <fullName evidence="1">WXG100 family type VII secretion target</fullName>
    </submittedName>
</protein>
<sequence length="123" mass="13245">MSGEGGSGGNFQSDDAQLQQLISEVQSMQSTLKTKIANLNAVVDTIEGAWKGEAHRSYDTLQRQANDFARALDGKLQMMEEALRASKDGFTANEIDQMESFNQIAKASPISDFTGVGVTPTAK</sequence>
<dbReference type="NCBIfam" id="TIGR03930">
    <property type="entry name" value="WXG100_ESAT6"/>
    <property type="match status" value="1"/>
</dbReference>
<evidence type="ECO:0000313" key="1">
    <source>
        <dbReference type="EMBL" id="PJE99217.1"/>
    </source>
</evidence>
<dbReference type="SUPFAM" id="SSF140453">
    <property type="entry name" value="EsxAB dimer-like"/>
    <property type="match status" value="1"/>
</dbReference>
<dbReference type="RefSeq" id="WP_100201017.1">
    <property type="nucleotide sequence ID" value="NZ_PGGW01000017.1"/>
</dbReference>
<evidence type="ECO:0000313" key="2">
    <source>
        <dbReference type="Proteomes" id="UP000230407"/>
    </source>
</evidence>